<gene>
    <name evidence="1" type="ORF">E2C01_051809</name>
</gene>
<reference evidence="1 2" key="1">
    <citation type="submission" date="2019-05" db="EMBL/GenBank/DDBJ databases">
        <title>Another draft genome of Portunus trituberculatus and its Hox gene families provides insights of decapod evolution.</title>
        <authorList>
            <person name="Jeong J.-H."/>
            <person name="Song I."/>
            <person name="Kim S."/>
            <person name="Choi T."/>
            <person name="Kim D."/>
            <person name="Ryu S."/>
            <person name="Kim W."/>
        </authorList>
    </citation>
    <scope>NUCLEOTIDE SEQUENCE [LARGE SCALE GENOMIC DNA]</scope>
    <source>
        <tissue evidence="1">Muscle</tissue>
    </source>
</reference>
<dbReference type="AlphaFoldDB" id="A0A5B7GCT2"/>
<proteinExistence type="predicted"/>
<protein>
    <submittedName>
        <fullName evidence="1">Uncharacterized protein</fullName>
    </submittedName>
</protein>
<name>A0A5B7GCT2_PORTR</name>
<sequence length="117" mass="13569">MVSGMEAYISYSFSQPKLFKPWFISACFHAIHDRKRLPTKGTSEFHHMTLMHFIFLSGTMPNLFFNLANTPSQIENVKIFQTQTPLMTYGNWPKTSPITTFCPLLFHPMAPLAYQYL</sequence>
<organism evidence="1 2">
    <name type="scientific">Portunus trituberculatus</name>
    <name type="common">Swimming crab</name>
    <name type="synonym">Neptunus trituberculatus</name>
    <dbReference type="NCBI Taxonomy" id="210409"/>
    <lineage>
        <taxon>Eukaryota</taxon>
        <taxon>Metazoa</taxon>
        <taxon>Ecdysozoa</taxon>
        <taxon>Arthropoda</taxon>
        <taxon>Crustacea</taxon>
        <taxon>Multicrustacea</taxon>
        <taxon>Malacostraca</taxon>
        <taxon>Eumalacostraca</taxon>
        <taxon>Eucarida</taxon>
        <taxon>Decapoda</taxon>
        <taxon>Pleocyemata</taxon>
        <taxon>Brachyura</taxon>
        <taxon>Eubrachyura</taxon>
        <taxon>Portunoidea</taxon>
        <taxon>Portunidae</taxon>
        <taxon>Portuninae</taxon>
        <taxon>Portunus</taxon>
    </lineage>
</organism>
<dbReference type="EMBL" id="VSRR010015113">
    <property type="protein sequence ID" value="MPC57821.1"/>
    <property type="molecule type" value="Genomic_DNA"/>
</dbReference>
<comment type="caution">
    <text evidence="1">The sequence shown here is derived from an EMBL/GenBank/DDBJ whole genome shotgun (WGS) entry which is preliminary data.</text>
</comment>
<accession>A0A5B7GCT2</accession>
<evidence type="ECO:0000313" key="2">
    <source>
        <dbReference type="Proteomes" id="UP000324222"/>
    </source>
</evidence>
<keyword evidence="2" id="KW-1185">Reference proteome</keyword>
<evidence type="ECO:0000313" key="1">
    <source>
        <dbReference type="EMBL" id="MPC57821.1"/>
    </source>
</evidence>
<dbReference type="Proteomes" id="UP000324222">
    <property type="component" value="Unassembled WGS sequence"/>
</dbReference>